<evidence type="ECO:0000313" key="2">
    <source>
        <dbReference type="EMBL" id="KUJ09457.1"/>
    </source>
</evidence>
<feature type="region of interest" description="Disordered" evidence="1">
    <location>
        <begin position="604"/>
        <end position="641"/>
    </location>
</feature>
<keyword evidence="3" id="KW-1185">Reference proteome</keyword>
<feature type="region of interest" description="Disordered" evidence="1">
    <location>
        <begin position="232"/>
        <end position="255"/>
    </location>
</feature>
<dbReference type="AlphaFoldDB" id="A0A132BCS2"/>
<feature type="compositionally biased region" description="Polar residues" evidence="1">
    <location>
        <begin position="232"/>
        <end position="241"/>
    </location>
</feature>
<dbReference type="OrthoDB" id="62853at2759"/>
<dbReference type="Proteomes" id="UP000070700">
    <property type="component" value="Unassembled WGS sequence"/>
</dbReference>
<evidence type="ECO:0000256" key="1">
    <source>
        <dbReference type="SAM" id="MobiDB-lite"/>
    </source>
</evidence>
<reference evidence="2 3" key="1">
    <citation type="submission" date="2015-10" db="EMBL/GenBank/DDBJ databases">
        <title>Full genome of DAOMC 229536 Phialocephala scopiformis, a fungal endophyte of spruce producing the potent anti-insectan compound rugulosin.</title>
        <authorList>
            <consortium name="DOE Joint Genome Institute"/>
            <person name="Walker A.K."/>
            <person name="Frasz S.L."/>
            <person name="Seifert K.A."/>
            <person name="Miller J.D."/>
            <person name="Mondo S.J."/>
            <person name="Labutti K."/>
            <person name="Lipzen A."/>
            <person name="Dockter R."/>
            <person name="Kennedy M."/>
            <person name="Grigoriev I.V."/>
            <person name="Spatafora J.W."/>
        </authorList>
    </citation>
    <scope>NUCLEOTIDE SEQUENCE [LARGE SCALE GENOMIC DNA]</scope>
    <source>
        <strain evidence="2 3">CBS 120377</strain>
    </source>
</reference>
<sequence length="670" mass="77024">MQANVDFQPPPSSSPQFLIFHERMALQLRTAEEAQCCRRNVSAPDPDHTSRLHISLSSLPSPDTPITIPSFPIEIRSETSVFRPRNIANLWTQLLSIHIQNGNFWKLEDAVRYHKETTPPPALSREEVKKAEITRLEKGVLYIRHKVQKGLLTKDQQPIEAELPEISRLISKLESFGDIDVSIILSTKIHKVCKAILKLEWINGDEMYQFKSRSAVLLDRYLKILDQAPQQPSAAVSTTHQTDTEARSQSAEEDLKETPAICLTQLTPEQCSRIEEAAKNCNPPLDRGVVELMCMLPHFISRNGNYDLQVVPMGRLEQPLDDFPKIDRGVYCGGPTIPPNMLKLTYKVSPTYGISLFVDTKTGEGLQLDRWGPAEQGVMCTEFEGLRRPIEGLLQEWIDLFLKMKLVPTGGEGIMSDQFRSMDYLKLKFLMQEYDWPSSFPLSQSDYVSLIKRQADIDKKTFARYERNNSLEQIWAQLTQKWHNKNMTDWRDDTKIQELETFKILDRLVERALKYHIRKIEDRQYALAADEPLDKNYTNPLVLSRSGHGGSDGSWRVDATPDMIIERFNEVAGQSPWEVPEVKDIKKVLDDAYERWKLSEKGIHPRDDVDEEDDDETSDYVPSEEECSEEEEFESDEEDLDFDVVMLEEDITTDIEDLRKRMEGYHIGGS</sequence>
<dbReference type="GeneID" id="28828624"/>
<dbReference type="RefSeq" id="XP_018063812.1">
    <property type="nucleotide sequence ID" value="XM_018218898.1"/>
</dbReference>
<organism evidence="2 3">
    <name type="scientific">Mollisia scopiformis</name>
    <name type="common">Conifer needle endophyte fungus</name>
    <name type="synonym">Phialocephala scopiformis</name>
    <dbReference type="NCBI Taxonomy" id="149040"/>
    <lineage>
        <taxon>Eukaryota</taxon>
        <taxon>Fungi</taxon>
        <taxon>Dikarya</taxon>
        <taxon>Ascomycota</taxon>
        <taxon>Pezizomycotina</taxon>
        <taxon>Leotiomycetes</taxon>
        <taxon>Helotiales</taxon>
        <taxon>Mollisiaceae</taxon>
        <taxon>Mollisia</taxon>
    </lineage>
</organism>
<dbReference type="InParanoid" id="A0A132BCS2"/>
<dbReference type="STRING" id="149040.A0A132BCS2"/>
<evidence type="ECO:0000313" key="3">
    <source>
        <dbReference type="Proteomes" id="UP000070700"/>
    </source>
</evidence>
<dbReference type="EMBL" id="KQ947432">
    <property type="protein sequence ID" value="KUJ09457.1"/>
    <property type="molecule type" value="Genomic_DNA"/>
</dbReference>
<feature type="compositionally biased region" description="Acidic residues" evidence="1">
    <location>
        <begin position="608"/>
        <end position="641"/>
    </location>
</feature>
<protein>
    <submittedName>
        <fullName evidence="2">Uncharacterized protein</fullName>
    </submittedName>
</protein>
<proteinExistence type="predicted"/>
<accession>A0A132BCS2</accession>
<dbReference type="KEGG" id="psco:LY89DRAFT_724443"/>
<gene>
    <name evidence="2" type="ORF">LY89DRAFT_724443</name>
</gene>
<name>A0A132BCS2_MOLSC</name>